<reference evidence="2" key="1">
    <citation type="journal article" date="2011" name="PLoS Biol.">
        <title>Gene gain and loss during evolution of obligate parasitism in the white rust pathogen of Arabidopsis thaliana.</title>
        <authorList>
            <person name="Kemen E."/>
            <person name="Gardiner A."/>
            <person name="Schultz-Larsen T."/>
            <person name="Kemen A.C."/>
            <person name="Balmuth A.L."/>
            <person name="Robert-Seilaniantz A."/>
            <person name="Bailey K."/>
            <person name="Holub E."/>
            <person name="Studholme D.J."/>
            <person name="Maclean D."/>
            <person name="Jones J.D."/>
        </authorList>
    </citation>
    <scope>NUCLEOTIDE SEQUENCE</scope>
</reference>
<proteinExistence type="predicted"/>
<protein>
    <submittedName>
        <fullName evidence="2">Uncharacterized protein AlNc14C345G10844</fullName>
    </submittedName>
</protein>
<dbReference type="HOGENOM" id="CLU_113114_0_0_1"/>
<name>F0WX89_9STRA</name>
<gene>
    <name evidence="2" type="primary">AlNc14C345G10844</name>
    <name evidence="2" type="ORF">ALNC14_122250</name>
</gene>
<dbReference type="PANTHER" id="PTHR28309">
    <property type="entry name" value="REQUIRED FOR EXCISION 1-B DOMAIN-CONTAINING PROTEIN"/>
    <property type="match status" value="1"/>
</dbReference>
<sequence>MDFNKCYSILEAQQRKAAEEKSSSKCCVDIGNYGLTRSTSTEYVQESSRDLAKRFIKQQEKRSLTYKKFYRGFEDHPAEFPSFCAIMTQKFATISEEINRIEKALREQQQLEMAQLIRSIQLSEKENLFLTSGLFVEKFRLGAERRMLQQNVEEDGQSVTITLLEKSIDHIVEKHTQIVSEINELLEAFQIEANELF</sequence>
<dbReference type="Pfam" id="PF14966">
    <property type="entry name" value="DNA_repr_REX1B"/>
    <property type="match status" value="1"/>
</dbReference>
<evidence type="ECO:0000256" key="1">
    <source>
        <dbReference type="SAM" id="Coils"/>
    </source>
</evidence>
<organism evidence="2">
    <name type="scientific">Albugo laibachii Nc14</name>
    <dbReference type="NCBI Taxonomy" id="890382"/>
    <lineage>
        <taxon>Eukaryota</taxon>
        <taxon>Sar</taxon>
        <taxon>Stramenopiles</taxon>
        <taxon>Oomycota</taxon>
        <taxon>Peronosporomycetes</taxon>
        <taxon>Albuginales</taxon>
        <taxon>Albuginaceae</taxon>
        <taxon>Albugo</taxon>
    </lineage>
</organism>
<reference evidence="2" key="2">
    <citation type="submission" date="2011-02" db="EMBL/GenBank/DDBJ databases">
        <authorList>
            <person name="MacLean D."/>
        </authorList>
    </citation>
    <scope>NUCLEOTIDE SEQUENCE</scope>
</reference>
<dbReference type="AlphaFoldDB" id="F0WX89"/>
<keyword evidence="1" id="KW-0175">Coiled coil</keyword>
<dbReference type="InterPro" id="IPR039491">
    <property type="entry name" value="REX1-B"/>
</dbReference>
<accession>F0WX89</accession>
<evidence type="ECO:0000313" key="2">
    <source>
        <dbReference type="EMBL" id="CCA26081.1"/>
    </source>
</evidence>
<dbReference type="EMBL" id="FR824390">
    <property type="protein sequence ID" value="CCA26081.1"/>
    <property type="molecule type" value="Genomic_DNA"/>
</dbReference>
<dbReference type="PANTHER" id="PTHR28309:SF1">
    <property type="entry name" value="REQUIRED FOR EXCISION 1-B DOMAIN-CONTAINING PROTEIN"/>
    <property type="match status" value="1"/>
</dbReference>
<feature type="coiled-coil region" evidence="1">
    <location>
        <begin position="91"/>
        <end position="126"/>
    </location>
</feature>